<accession>A0A644T9M6</accession>
<feature type="transmembrane region" description="Helical" evidence="6">
    <location>
        <begin position="313"/>
        <end position="331"/>
    </location>
</feature>
<gene>
    <name evidence="8" type="primary">rsxG_3</name>
    <name evidence="8" type="ORF">SDC9_09287</name>
</gene>
<reference evidence="8" key="1">
    <citation type="submission" date="2019-08" db="EMBL/GenBank/DDBJ databases">
        <authorList>
            <person name="Kucharzyk K."/>
            <person name="Murdoch R.W."/>
            <person name="Higgins S."/>
            <person name="Loffler F."/>
        </authorList>
    </citation>
    <scope>NUCLEOTIDE SEQUENCE</scope>
</reference>
<dbReference type="Pfam" id="PF12801">
    <property type="entry name" value="Fer4_5"/>
    <property type="match status" value="2"/>
</dbReference>
<keyword evidence="4" id="KW-0288">FMN</keyword>
<dbReference type="GO" id="GO:0022900">
    <property type="term" value="P:electron transport chain"/>
    <property type="evidence" value="ECO:0007669"/>
    <property type="project" value="InterPro"/>
</dbReference>
<comment type="caution">
    <text evidence="8">The sequence shown here is derived from an EMBL/GenBank/DDBJ whole genome shotgun (WGS) entry which is preliminary data.</text>
</comment>
<dbReference type="EMBL" id="VSSQ01000022">
    <property type="protein sequence ID" value="MPL63646.1"/>
    <property type="molecule type" value="Genomic_DNA"/>
</dbReference>
<keyword evidence="1" id="KW-0813">Transport</keyword>
<dbReference type="Pfam" id="PF04205">
    <property type="entry name" value="FMN_bind"/>
    <property type="match status" value="1"/>
</dbReference>
<feature type="domain" description="FMN-binding" evidence="7">
    <location>
        <begin position="90"/>
        <end position="173"/>
    </location>
</feature>
<dbReference type="GO" id="GO:0009055">
    <property type="term" value="F:electron transfer activity"/>
    <property type="evidence" value="ECO:0007669"/>
    <property type="project" value="InterPro"/>
</dbReference>
<keyword evidence="3" id="KW-0285">Flavoprotein</keyword>
<evidence type="ECO:0000313" key="8">
    <source>
        <dbReference type="EMBL" id="MPL63646.1"/>
    </source>
</evidence>
<evidence type="ECO:0000256" key="2">
    <source>
        <dbReference type="ARBA" id="ARBA00022553"/>
    </source>
</evidence>
<name>A0A644T9M6_9ZZZZ</name>
<evidence type="ECO:0000256" key="5">
    <source>
        <dbReference type="ARBA" id="ARBA00022982"/>
    </source>
</evidence>
<keyword evidence="2" id="KW-0597">Phosphoprotein</keyword>
<dbReference type="InterPro" id="IPR010209">
    <property type="entry name" value="Ion_transpt_RnfG/RsxG"/>
</dbReference>
<organism evidence="8">
    <name type="scientific">bioreactor metagenome</name>
    <dbReference type="NCBI Taxonomy" id="1076179"/>
    <lineage>
        <taxon>unclassified sequences</taxon>
        <taxon>metagenomes</taxon>
        <taxon>ecological metagenomes</taxon>
    </lineage>
</organism>
<evidence type="ECO:0000256" key="1">
    <source>
        <dbReference type="ARBA" id="ARBA00022448"/>
    </source>
</evidence>
<protein>
    <submittedName>
        <fullName evidence="8">Electron transport complex subunit RsxG</fullName>
    </submittedName>
</protein>
<feature type="transmembrane region" description="Helical" evidence="6">
    <location>
        <begin position="257"/>
        <end position="274"/>
    </location>
</feature>
<dbReference type="PANTHER" id="PTHR36118:SF1">
    <property type="entry name" value="ION-TRANSLOCATING OXIDOREDUCTASE COMPLEX SUBUNIT G"/>
    <property type="match status" value="1"/>
</dbReference>
<dbReference type="SMART" id="SM00900">
    <property type="entry name" value="FMN_bind"/>
    <property type="match status" value="1"/>
</dbReference>
<feature type="transmembrane region" description="Helical" evidence="6">
    <location>
        <begin position="194"/>
        <end position="212"/>
    </location>
</feature>
<dbReference type="GO" id="GO:0005886">
    <property type="term" value="C:plasma membrane"/>
    <property type="evidence" value="ECO:0007669"/>
    <property type="project" value="InterPro"/>
</dbReference>
<evidence type="ECO:0000259" key="7">
    <source>
        <dbReference type="SMART" id="SM00900"/>
    </source>
</evidence>
<dbReference type="AlphaFoldDB" id="A0A644T9M6"/>
<dbReference type="InterPro" id="IPR007329">
    <property type="entry name" value="FMN-bd"/>
</dbReference>
<evidence type="ECO:0000256" key="4">
    <source>
        <dbReference type="ARBA" id="ARBA00022643"/>
    </source>
</evidence>
<feature type="transmembrane region" description="Helical" evidence="6">
    <location>
        <begin position="219"/>
        <end position="237"/>
    </location>
</feature>
<dbReference type="GO" id="GO:0010181">
    <property type="term" value="F:FMN binding"/>
    <property type="evidence" value="ECO:0007669"/>
    <property type="project" value="InterPro"/>
</dbReference>
<feature type="transmembrane region" description="Helical" evidence="6">
    <location>
        <begin position="343"/>
        <end position="363"/>
    </location>
</feature>
<evidence type="ECO:0000256" key="6">
    <source>
        <dbReference type="SAM" id="Phobius"/>
    </source>
</evidence>
<dbReference type="PANTHER" id="PTHR36118">
    <property type="entry name" value="ION-TRANSLOCATING OXIDOREDUCTASE COMPLEX SUBUNIT G"/>
    <property type="match status" value="1"/>
</dbReference>
<keyword evidence="6" id="KW-0812">Transmembrane</keyword>
<evidence type="ECO:0000256" key="3">
    <source>
        <dbReference type="ARBA" id="ARBA00022630"/>
    </source>
</evidence>
<proteinExistence type="predicted"/>
<sequence length="408" mass="45903">MSALCKGSCENKKFNLKKLLGILLILSLVLAWGYGFFFKPQVNLSEVIRESFPELTLEEVIASEPLIYEIRTGDAADKALGYAAIGEGQGYAGPVKVLVNVDTEGQIISTRVVEHKEWQNWFDKLNMEGFFDQFVEKKITDPLDLDQDIDGITGATYSSRGVATAISKASHELAKLKYNYVYDEENKLDIKMDLAEWVALLFWIGVIFANIFKKYKYRKVFLFLGIPIIGYWLKTPITLSHFAGLSLGYLPDIQYNLLWYIMMGGIFGTVLTLGKNVYCYWVCPFGGLQELLALAGSGKLLDSRRFESIAKTIKIGLVWFGLMIAFISRIPSAGSYEPFGMAFTFQGVGVQVILLVVVLLVALMNFRFWCRYACPVNLIIESLAKLRNLARNLVKRFSGTLKIKGVTR</sequence>
<keyword evidence="6" id="KW-1133">Transmembrane helix</keyword>
<keyword evidence="5" id="KW-0249">Electron transport</keyword>
<keyword evidence="6" id="KW-0472">Membrane</keyword>
<dbReference type="InterPro" id="IPR017896">
    <property type="entry name" value="4Fe4S_Fe-S-bd"/>
</dbReference>